<evidence type="ECO:0000313" key="10">
    <source>
        <dbReference type="Proteomes" id="UP000275846"/>
    </source>
</evidence>
<dbReference type="PROSITE" id="PS51358">
    <property type="entry name" value="NOP"/>
    <property type="match status" value="1"/>
</dbReference>
<name>A0A183T638_SCHSO</name>
<dbReference type="AlphaFoldDB" id="A0A183T638"/>
<dbReference type="Proteomes" id="UP000275846">
    <property type="component" value="Unassembled WGS sequence"/>
</dbReference>
<comment type="similarity">
    <text evidence="2">Belongs to the NOP5/NOP56 family.</text>
</comment>
<evidence type="ECO:0000313" key="9">
    <source>
        <dbReference type="EMBL" id="VDL98322.1"/>
    </source>
</evidence>
<dbReference type="Gene3D" id="1.10.246.90">
    <property type="entry name" value="Nop domain"/>
    <property type="match status" value="1"/>
</dbReference>
<dbReference type="InterPro" id="IPR045056">
    <property type="entry name" value="Nop56/Nop58"/>
</dbReference>
<evidence type="ECO:0000313" key="11">
    <source>
        <dbReference type="WBParaSite" id="SSLN_0001238601-mRNA-1"/>
    </source>
</evidence>
<dbReference type="FunFam" id="1.10.246.90:FF:000003">
    <property type="entry name" value="Nucleolar protein 58"/>
    <property type="match status" value="1"/>
</dbReference>
<dbReference type="Gene3D" id="1.10.287.4070">
    <property type="match status" value="1"/>
</dbReference>
<dbReference type="SUPFAM" id="SSF89124">
    <property type="entry name" value="Nop domain"/>
    <property type="match status" value="1"/>
</dbReference>
<accession>A0A183T638</accession>
<dbReference type="GO" id="GO:0031428">
    <property type="term" value="C:box C/D methylation guide snoRNP complex"/>
    <property type="evidence" value="ECO:0007669"/>
    <property type="project" value="InterPro"/>
</dbReference>
<organism evidence="11">
    <name type="scientific">Schistocephalus solidus</name>
    <name type="common">Tapeworm</name>
    <dbReference type="NCBI Taxonomy" id="70667"/>
    <lineage>
        <taxon>Eukaryota</taxon>
        <taxon>Metazoa</taxon>
        <taxon>Spiralia</taxon>
        <taxon>Lophotrochozoa</taxon>
        <taxon>Platyhelminthes</taxon>
        <taxon>Cestoda</taxon>
        <taxon>Eucestoda</taxon>
        <taxon>Diphyllobothriidea</taxon>
        <taxon>Diphyllobothriidae</taxon>
        <taxon>Schistocephalus</taxon>
    </lineage>
</organism>
<dbReference type="WBParaSite" id="SSLN_0001238601-mRNA-1">
    <property type="protein sequence ID" value="SSLN_0001238601-mRNA-1"/>
    <property type="gene ID" value="SSLN_0001238601"/>
</dbReference>
<evidence type="ECO:0000256" key="1">
    <source>
        <dbReference type="ARBA" id="ARBA00004604"/>
    </source>
</evidence>
<reference evidence="11" key="1">
    <citation type="submission" date="2016-06" db="UniProtKB">
        <authorList>
            <consortium name="WormBaseParasite"/>
        </authorList>
    </citation>
    <scope>IDENTIFICATION</scope>
</reference>
<dbReference type="FunFam" id="1.10.287.4070:FF:000001">
    <property type="entry name" value="Probable Nucleolar protein 58"/>
    <property type="match status" value="1"/>
</dbReference>
<comment type="subcellular location">
    <subcellularLocation>
        <location evidence="1">Nucleus</location>
        <location evidence="1">Nucleolus</location>
    </subcellularLocation>
</comment>
<dbReference type="SMART" id="SM00931">
    <property type="entry name" value="NOSIC"/>
    <property type="match status" value="1"/>
</dbReference>
<evidence type="ECO:0000256" key="6">
    <source>
        <dbReference type="ARBA" id="ARBA00023274"/>
    </source>
</evidence>
<dbReference type="STRING" id="70667.A0A183T638"/>
<reference evidence="9 10" key="2">
    <citation type="submission" date="2018-11" db="EMBL/GenBank/DDBJ databases">
        <authorList>
            <consortium name="Pathogen Informatics"/>
        </authorList>
    </citation>
    <scope>NUCLEOTIDE SEQUENCE [LARGE SCALE GENOMIC DNA]</scope>
    <source>
        <strain evidence="9 10">NST_G2</strain>
    </source>
</reference>
<protein>
    <recommendedName>
        <fullName evidence="3">Nucleolar protein 58</fullName>
    </recommendedName>
</protein>
<dbReference type="InterPro" id="IPR036070">
    <property type="entry name" value="Nop_dom_sf"/>
</dbReference>
<keyword evidence="4" id="KW-0690">Ribosome biogenesis</keyword>
<dbReference type="InterPro" id="IPR012976">
    <property type="entry name" value="NOSIC"/>
</dbReference>
<dbReference type="GO" id="GO:0042254">
    <property type="term" value="P:ribosome biogenesis"/>
    <property type="evidence" value="ECO:0007669"/>
    <property type="project" value="UniProtKB-KW"/>
</dbReference>
<keyword evidence="5" id="KW-0539">Nucleus</keyword>
<dbReference type="PANTHER" id="PTHR10894">
    <property type="entry name" value="NUCLEOLAR PROTEIN 5 NUCLEOLAR PROTEIN NOP5 NOP58"/>
    <property type="match status" value="1"/>
</dbReference>
<evidence type="ECO:0000256" key="7">
    <source>
        <dbReference type="ARBA" id="ARBA00024837"/>
    </source>
</evidence>
<comment type="function">
    <text evidence="7">Required for pre-18S rRNA processing. May bind microtubules.</text>
</comment>
<evidence type="ECO:0000256" key="2">
    <source>
        <dbReference type="ARBA" id="ARBA00009211"/>
    </source>
</evidence>
<dbReference type="InterPro" id="IPR002687">
    <property type="entry name" value="Nop_dom"/>
</dbReference>
<proteinExistence type="inferred from homology"/>
<gene>
    <name evidence="9" type="ORF">SSLN_LOCUS11937</name>
</gene>
<keyword evidence="6" id="KW-0687">Ribonucleoprotein</keyword>
<dbReference type="GO" id="GO:0032040">
    <property type="term" value="C:small-subunit processome"/>
    <property type="evidence" value="ECO:0007669"/>
    <property type="project" value="InterPro"/>
</dbReference>
<dbReference type="PANTHER" id="PTHR10894:SF1">
    <property type="entry name" value="NUCLEOLAR PROTEIN 58"/>
    <property type="match status" value="1"/>
</dbReference>
<dbReference type="InterPro" id="IPR042239">
    <property type="entry name" value="Nop_C"/>
</dbReference>
<dbReference type="OrthoDB" id="6780543at2759"/>
<evidence type="ECO:0000256" key="3">
    <source>
        <dbReference type="ARBA" id="ARBA00020379"/>
    </source>
</evidence>
<evidence type="ECO:0000256" key="5">
    <source>
        <dbReference type="ARBA" id="ARBA00023242"/>
    </source>
</evidence>
<feature type="domain" description="Nop" evidence="8">
    <location>
        <begin position="280"/>
        <end position="399"/>
    </location>
</feature>
<evidence type="ECO:0000256" key="4">
    <source>
        <dbReference type="ARBA" id="ARBA00022517"/>
    </source>
</evidence>
<evidence type="ECO:0000259" key="8">
    <source>
        <dbReference type="PROSITE" id="PS51358"/>
    </source>
</evidence>
<dbReference type="GO" id="GO:0030515">
    <property type="term" value="F:snoRNA binding"/>
    <property type="evidence" value="ECO:0007669"/>
    <property type="project" value="InterPro"/>
</dbReference>
<sequence length="446" mass="50304">MLLLFETAGGYAVFKVRDEKQSLQLLWLIIYRSEFFFYLLCFAPCLVLTKYSILAATDTIEGKISKKLKRLLKKLYVKEIHDDVLAVADKKLSQEINAKMNVATVSNSSVQNLMRAIRTHMSSLIPSIEEPDIMRMRLGLAHSLDRYKLKCNPDKIDTMIVQAIGLLDELDKESNNYVMRCKEMYGWHFPELSKIVTENMAYIQVVRRIGIRENAAKMDLTDIIPEDLIAQVKDAAIVSLGTELTPEDVEMIHSLCDQVVDVAESRNTLHEYLVKRMIAVAPNLTALVGEILGARLIARAGTLINLAKHPSSTVQILGAEKALFRALKTRHNTPKYGLLYHASLVGQAAPNIKGKISRMLAAKASLSIRLDALGDEDADNEMGIRARAYLENRLRQLEAGTVGHCRLSCYFFSSIHAFRRKEHFLRVHPKVLLPKLSGNQKIFKNN</sequence>
<dbReference type="EMBL" id="UYSU01036901">
    <property type="protein sequence ID" value="VDL98322.1"/>
    <property type="molecule type" value="Genomic_DNA"/>
</dbReference>
<keyword evidence="10" id="KW-1185">Reference proteome</keyword>
<dbReference type="Pfam" id="PF01798">
    <property type="entry name" value="Nop"/>
    <property type="match status" value="1"/>
</dbReference>